<dbReference type="AlphaFoldDB" id="A0A0J1IN59"/>
<evidence type="ECO:0000313" key="2">
    <source>
        <dbReference type="Proteomes" id="UP000036045"/>
    </source>
</evidence>
<keyword evidence="2" id="KW-1185">Reference proteome</keyword>
<protein>
    <submittedName>
        <fullName evidence="1">Uncharacterized protein</fullName>
    </submittedName>
</protein>
<dbReference type="EMBL" id="LDPH01000004">
    <property type="protein sequence ID" value="KLV27343.1"/>
    <property type="molecule type" value="Genomic_DNA"/>
</dbReference>
<proteinExistence type="predicted"/>
<comment type="caution">
    <text evidence="1">The sequence shown here is derived from an EMBL/GenBank/DDBJ whole genome shotgun (WGS) entry which is preliminary data.</text>
</comment>
<name>A0A0J1IN59_NIACI</name>
<organism evidence="1 2">
    <name type="scientific">Niallia circulans</name>
    <name type="common">Bacillus circulans</name>
    <dbReference type="NCBI Taxonomy" id="1397"/>
    <lineage>
        <taxon>Bacteria</taxon>
        <taxon>Bacillati</taxon>
        <taxon>Bacillota</taxon>
        <taxon>Bacilli</taxon>
        <taxon>Bacillales</taxon>
        <taxon>Bacillaceae</taxon>
        <taxon>Niallia</taxon>
    </lineage>
</organism>
<sequence>MSQDIKIYNAPPYFRLYPFEFLLPFQFFQKKFQKAAIRIGKREMIHPRTISLFYVIAIKRQYVGRMFPSIYLQNTNLLHNEETSHFFLQ</sequence>
<reference evidence="1 2" key="1">
    <citation type="submission" date="2015-05" db="EMBL/GenBank/DDBJ databases">
        <title>Whole genome sequence and identification of bacterial endophytes from Costus igneus.</title>
        <authorList>
            <person name="Lee Y.P."/>
            <person name="Gan H.M."/>
            <person name="Eng W."/>
            <person name="Wheatley M.S."/>
            <person name="Caraballo A."/>
            <person name="Polter S."/>
            <person name="Savka M.A."/>
            <person name="Hudson A.O."/>
        </authorList>
    </citation>
    <scope>NUCLEOTIDE SEQUENCE [LARGE SCALE GENOMIC DNA]</scope>
    <source>
        <strain evidence="1 2">RIT379</strain>
    </source>
</reference>
<evidence type="ECO:0000313" key="1">
    <source>
        <dbReference type="EMBL" id="KLV27343.1"/>
    </source>
</evidence>
<dbReference type="Proteomes" id="UP000036045">
    <property type="component" value="Unassembled WGS sequence"/>
</dbReference>
<accession>A0A0J1IN59</accession>
<gene>
    <name evidence="1" type="ORF">ABW02_07500</name>
</gene>